<evidence type="ECO:0000313" key="3">
    <source>
        <dbReference type="Proteomes" id="UP001604277"/>
    </source>
</evidence>
<evidence type="ECO:0000256" key="1">
    <source>
        <dbReference type="SAM" id="SignalP"/>
    </source>
</evidence>
<dbReference type="EMBL" id="JBFOLJ010000007">
    <property type="protein sequence ID" value="KAL2520543.1"/>
    <property type="molecule type" value="Genomic_DNA"/>
</dbReference>
<keyword evidence="1" id="KW-0732">Signal</keyword>
<evidence type="ECO:0000313" key="2">
    <source>
        <dbReference type="EMBL" id="KAL2520543.1"/>
    </source>
</evidence>
<name>A0ABD1U6C1_9LAMI</name>
<reference evidence="3" key="1">
    <citation type="submission" date="2024-07" db="EMBL/GenBank/DDBJ databases">
        <title>Two chromosome-level genome assemblies of Korean endemic species Abeliophyllum distichum and Forsythia ovata (Oleaceae).</title>
        <authorList>
            <person name="Jang H."/>
        </authorList>
    </citation>
    <scope>NUCLEOTIDE SEQUENCE [LARGE SCALE GENOMIC DNA]</scope>
</reference>
<feature type="signal peptide" evidence="1">
    <location>
        <begin position="1"/>
        <end position="17"/>
    </location>
</feature>
<feature type="chain" id="PRO_5044770302" evidence="1">
    <location>
        <begin position="18"/>
        <end position="131"/>
    </location>
</feature>
<dbReference type="Gene3D" id="1.10.630.10">
    <property type="entry name" value="Cytochrome P450"/>
    <property type="match status" value="1"/>
</dbReference>
<dbReference type="SUPFAM" id="SSF48264">
    <property type="entry name" value="Cytochrome P450"/>
    <property type="match status" value="1"/>
</dbReference>
<accession>A0ABD1U6C1</accession>
<keyword evidence="3" id="KW-1185">Reference proteome</keyword>
<dbReference type="AlphaFoldDB" id="A0ABD1U6C1"/>
<comment type="caution">
    <text evidence="2">The sequence shown here is derived from an EMBL/GenBank/DDBJ whole genome shotgun (WGS) entry which is preliminary data.</text>
</comment>
<sequence length="131" mass="14620">MAIGMAILLSLLGKGDGTRRKGFIPGRLGIPFLGETFSFLAATNSTKGCYDFVKQRRQWYGQWFKTRIFGKIHVFLPNVEAAKTVFANDFVLFNKGYVKSMGDAVGKKSLLVCSSRDFMEGSDVFFLILSQ</sequence>
<protein>
    <submittedName>
        <fullName evidence="2">Abscisic acid 8'-hydroxylase 1-like</fullName>
    </submittedName>
</protein>
<dbReference type="InterPro" id="IPR036396">
    <property type="entry name" value="Cyt_P450_sf"/>
</dbReference>
<proteinExistence type="predicted"/>
<organism evidence="2 3">
    <name type="scientific">Forsythia ovata</name>
    <dbReference type="NCBI Taxonomy" id="205694"/>
    <lineage>
        <taxon>Eukaryota</taxon>
        <taxon>Viridiplantae</taxon>
        <taxon>Streptophyta</taxon>
        <taxon>Embryophyta</taxon>
        <taxon>Tracheophyta</taxon>
        <taxon>Spermatophyta</taxon>
        <taxon>Magnoliopsida</taxon>
        <taxon>eudicotyledons</taxon>
        <taxon>Gunneridae</taxon>
        <taxon>Pentapetalae</taxon>
        <taxon>asterids</taxon>
        <taxon>lamiids</taxon>
        <taxon>Lamiales</taxon>
        <taxon>Oleaceae</taxon>
        <taxon>Forsythieae</taxon>
        <taxon>Forsythia</taxon>
    </lineage>
</organism>
<dbReference type="Proteomes" id="UP001604277">
    <property type="component" value="Unassembled WGS sequence"/>
</dbReference>
<gene>
    <name evidence="2" type="ORF">Fot_24466</name>
</gene>